<comment type="caution">
    <text evidence="2">The sequence shown here is derived from an EMBL/GenBank/DDBJ whole genome shotgun (WGS) entry which is preliminary data.</text>
</comment>
<protein>
    <submittedName>
        <fullName evidence="2">Uncharacterized protein</fullName>
    </submittedName>
</protein>
<dbReference type="OrthoDB" id="2155291at2759"/>
<proteinExistence type="predicted"/>
<dbReference type="InterPro" id="IPR027267">
    <property type="entry name" value="AH/BAR_dom_sf"/>
</dbReference>
<sequence>MPSMPNVAKHVRRSSSNASNTGAVATAATAMATNGPNMPAPATPSPATISKSDVMIQWLLPTEQQRMESLAESARSAHEAAEDARRACRQAYDALCLQVQVTCHELQASLNENQAAESTFASELQDGLRRNAVFESSTLANEQYDVQMVFKVMETINGRTDMQKFVQSRQSVVQQQTVVTGSVPGADIGPEEAMDQTSIAVLQQVFNIVIAPDLLAHPLGDDDSLNSAATPMYGDLPAPPPDAPIKEIPVAGDAMEGSSVPEIPDDLLALLRLPLVSKHDVLGVMKEEAAAAAARPDRSGSRHGSPGTPHSRSGGSAGGSPLLNATGSQGEAGTIEAGGLLPAEAVGKLLTFVERGHGKGRLQIPPQVLPDND</sequence>
<reference evidence="2" key="1">
    <citation type="submission" date="2021-02" db="EMBL/GenBank/DDBJ databases">
        <title>First Annotated Genome of the Yellow-green Alga Tribonema minus.</title>
        <authorList>
            <person name="Mahan K.M."/>
        </authorList>
    </citation>
    <scope>NUCLEOTIDE SEQUENCE</scope>
    <source>
        <strain evidence="2">UTEX B ZZ1240</strain>
    </source>
</reference>
<gene>
    <name evidence="2" type="ORF">JKP88DRAFT_264811</name>
</gene>
<keyword evidence="3" id="KW-1185">Reference proteome</keyword>
<name>A0A835YMJ7_9STRA</name>
<dbReference type="EMBL" id="JAFCMP010000518">
    <property type="protein sequence ID" value="KAG5178112.1"/>
    <property type="molecule type" value="Genomic_DNA"/>
</dbReference>
<dbReference type="SUPFAM" id="SSF103657">
    <property type="entry name" value="BAR/IMD domain-like"/>
    <property type="match status" value="1"/>
</dbReference>
<dbReference type="Gene3D" id="1.20.1270.60">
    <property type="entry name" value="Arfaptin homology (AH) domain/BAR domain"/>
    <property type="match status" value="1"/>
</dbReference>
<feature type="region of interest" description="Disordered" evidence="1">
    <location>
        <begin position="291"/>
        <end position="336"/>
    </location>
</feature>
<feature type="compositionally biased region" description="Basic and acidic residues" evidence="1">
    <location>
        <begin position="291"/>
        <end position="300"/>
    </location>
</feature>
<feature type="region of interest" description="Disordered" evidence="1">
    <location>
        <begin position="1"/>
        <end position="22"/>
    </location>
</feature>
<evidence type="ECO:0000313" key="2">
    <source>
        <dbReference type="EMBL" id="KAG5178112.1"/>
    </source>
</evidence>
<evidence type="ECO:0000313" key="3">
    <source>
        <dbReference type="Proteomes" id="UP000664859"/>
    </source>
</evidence>
<dbReference type="AlphaFoldDB" id="A0A835YMJ7"/>
<evidence type="ECO:0000256" key="1">
    <source>
        <dbReference type="SAM" id="MobiDB-lite"/>
    </source>
</evidence>
<accession>A0A835YMJ7</accession>
<dbReference type="Proteomes" id="UP000664859">
    <property type="component" value="Unassembled WGS sequence"/>
</dbReference>
<organism evidence="2 3">
    <name type="scientific">Tribonema minus</name>
    <dbReference type="NCBI Taxonomy" id="303371"/>
    <lineage>
        <taxon>Eukaryota</taxon>
        <taxon>Sar</taxon>
        <taxon>Stramenopiles</taxon>
        <taxon>Ochrophyta</taxon>
        <taxon>PX clade</taxon>
        <taxon>Xanthophyceae</taxon>
        <taxon>Tribonematales</taxon>
        <taxon>Tribonemataceae</taxon>
        <taxon>Tribonema</taxon>
    </lineage>
</organism>
<feature type="region of interest" description="Disordered" evidence="1">
    <location>
        <begin position="226"/>
        <end position="248"/>
    </location>
</feature>